<comment type="function">
    <text evidence="9">Digests double-stranded RNA. Involved in the processing of primary rRNA transcript to yield the immediate precursors to the large and small rRNAs (23S and 16S). Processes some mRNAs, and tRNAs when they are encoded in the rRNA operon. Processes pre-crRNA and tracrRNA of type II CRISPR loci if present in the organism.</text>
</comment>
<feature type="active site" evidence="9">
    <location>
        <position position="122"/>
    </location>
</feature>
<dbReference type="GO" id="GO:0005737">
    <property type="term" value="C:cytoplasm"/>
    <property type="evidence" value="ECO:0007669"/>
    <property type="project" value="UniProtKB-SubCell"/>
</dbReference>
<reference evidence="12 14" key="1">
    <citation type="submission" date="2019-03" db="EMBL/GenBank/DDBJ databases">
        <authorList>
            <person name="Kox A.R. M."/>
        </authorList>
    </citation>
    <scope>NUCLEOTIDE SEQUENCE [LARGE SCALE GENOMIC DNA]</scope>
    <source>
        <strain evidence="12">MTUNDRAET4 annotated genome</strain>
    </source>
</reference>
<reference evidence="13 15" key="2">
    <citation type="submission" date="2019-05" db="EMBL/GenBank/DDBJ databases">
        <authorList>
            <person name="Farhan Ul Haque M."/>
        </authorList>
    </citation>
    <scope>NUCLEOTIDE SEQUENCE [LARGE SCALE GENOMIC DNA]</scope>
    <source>
        <strain evidence="13">2</strain>
    </source>
</reference>
<comment type="subunit">
    <text evidence="9">Homodimer.</text>
</comment>
<dbReference type="Gene3D" id="1.10.1520.10">
    <property type="entry name" value="Ribonuclease III domain"/>
    <property type="match status" value="1"/>
</dbReference>
<dbReference type="RefSeq" id="WP_134488236.1">
    <property type="nucleotide sequence ID" value="NZ_CABFMQ020000098.1"/>
</dbReference>
<evidence type="ECO:0000313" key="13">
    <source>
        <dbReference type="EMBL" id="VTZ51492.1"/>
    </source>
</evidence>
<dbReference type="PANTHER" id="PTHR11207:SF0">
    <property type="entry name" value="RIBONUCLEASE 3"/>
    <property type="match status" value="1"/>
</dbReference>
<dbReference type="InterPro" id="IPR014720">
    <property type="entry name" value="dsRBD_dom"/>
</dbReference>
<gene>
    <name evidence="9 12" type="primary">rnc</name>
    <name evidence="13" type="ORF">MPC4_40089</name>
    <name evidence="12" type="ORF">MTUNDRAET4_1396</name>
</gene>
<keyword evidence="9" id="KW-0963">Cytoplasm</keyword>
<dbReference type="HAMAP" id="MF_00104">
    <property type="entry name" value="RNase_III"/>
    <property type="match status" value="1"/>
</dbReference>
<evidence type="ECO:0000256" key="6">
    <source>
        <dbReference type="ARBA" id="ARBA00022759"/>
    </source>
</evidence>
<comment type="subcellular location">
    <subcellularLocation>
        <location evidence="9">Cytoplasm</location>
    </subcellularLocation>
</comment>
<dbReference type="PROSITE" id="PS50142">
    <property type="entry name" value="RNASE_3_2"/>
    <property type="match status" value="1"/>
</dbReference>
<evidence type="ECO:0000256" key="9">
    <source>
        <dbReference type="HAMAP-Rule" id="MF_00104"/>
    </source>
</evidence>
<dbReference type="GO" id="GO:0019843">
    <property type="term" value="F:rRNA binding"/>
    <property type="evidence" value="ECO:0007669"/>
    <property type="project" value="UniProtKB-KW"/>
</dbReference>
<evidence type="ECO:0000259" key="11">
    <source>
        <dbReference type="PROSITE" id="PS50142"/>
    </source>
</evidence>
<dbReference type="EMBL" id="LR536450">
    <property type="protein sequence ID" value="VFU08289.1"/>
    <property type="molecule type" value="Genomic_DNA"/>
</dbReference>
<comment type="catalytic activity">
    <reaction evidence="1 9">
        <text>Endonucleolytic cleavage to 5'-phosphomonoester.</text>
        <dbReference type="EC" id="3.1.26.3"/>
    </reaction>
</comment>
<dbReference type="CDD" id="cd00593">
    <property type="entry name" value="RIBOc"/>
    <property type="match status" value="1"/>
</dbReference>
<organism evidence="12 14">
    <name type="scientific">Methylocella tundrae</name>
    <dbReference type="NCBI Taxonomy" id="227605"/>
    <lineage>
        <taxon>Bacteria</taxon>
        <taxon>Pseudomonadati</taxon>
        <taxon>Pseudomonadota</taxon>
        <taxon>Alphaproteobacteria</taxon>
        <taxon>Hyphomicrobiales</taxon>
        <taxon>Beijerinckiaceae</taxon>
        <taxon>Methylocella</taxon>
    </lineage>
</organism>
<dbReference type="Pfam" id="PF00035">
    <property type="entry name" value="dsrm"/>
    <property type="match status" value="1"/>
</dbReference>
<feature type="binding site" evidence="9">
    <location>
        <position position="119"/>
    </location>
    <ligand>
        <name>Mg(2+)</name>
        <dbReference type="ChEBI" id="CHEBI:18420"/>
    </ligand>
</feature>
<comment type="cofactor">
    <cofactor evidence="9">
        <name>Mg(2+)</name>
        <dbReference type="ChEBI" id="CHEBI:18420"/>
    </cofactor>
</comment>
<dbReference type="GO" id="GO:0003725">
    <property type="term" value="F:double-stranded RNA binding"/>
    <property type="evidence" value="ECO:0007669"/>
    <property type="project" value="TreeGrafter"/>
</dbReference>
<feature type="active site" evidence="9">
    <location>
        <position position="51"/>
    </location>
</feature>
<keyword evidence="15" id="KW-1185">Reference proteome</keyword>
<name>A0A4V6IMJ8_METTU</name>
<dbReference type="SMART" id="SM00358">
    <property type="entry name" value="DSRM"/>
    <property type="match status" value="1"/>
</dbReference>
<dbReference type="GO" id="GO:0010468">
    <property type="term" value="P:regulation of gene expression"/>
    <property type="evidence" value="ECO:0007669"/>
    <property type="project" value="TreeGrafter"/>
</dbReference>
<dbReference type="PROSITE" id="PS00517">
    <property type="entry name" value="RNASE_3_1"/>
    <property type="match status" value="1"/>
</dbReference>
<dbReference type="EMBL" id="CABFMQ020000098">
    <property type="protein sequence ID" value="VTZ51492.1"/>
    <property type="molecule type" value="Genomic_DNA"/>
</dbReference>
<comment type="similarity">
    <text evidence="2">Belongs to the ribonuclease III family.</text>
</comment>
<keyword evidence="8 9" id="KW-0694">RNA-binding</keyword>
<dbReference type="InterPro" id="IPR036389">
    <property type="entry name" value="RNase_III_sf"/>
</dbReference>
<evidence type="ECO:0000313" key="14">
    <source>
        <dbReference type="Proteomes" id="UP000294360"/>
    </source>
</evidence>
<dbReference type="OrthoDB" id="9805026at2"/>
<dbReference type="NCBIfam" id="TIGR02191">
    <property type="entry name" value="RNaseIII"/>
    <property type="match status" value="1"/>
</dbReference>
<dbReference type="Gene3D" id="3.30.160.20">
    <property type="match status" value="1"/>
</dbReference>
<evidence type="ECO:0000256" key="5">
    <source>
        <dbReference type="ARBA" id="ARBA00022722"/>
    </source>
</evidence>
<dbReference type="EC" id="3.1.26.3" evidence="9"/>
<evidence type="ECO:0000313" key="12">
    <source>
        <dbReference type="EMBL" id="VFU08289.1"/>
    </source>
</evidence>
<evidence type="ECO:0000259" key="10">
    <source>
        <dbReference type="PROSITE" id="PS50137"/>
    </source>
</evidence>
<dbReference type="PANTHER" id="PTHR11207">
    <property type="entry name" value="RIBONUCLEASE III"/>
    <property type="match status" value="1"/>
</dbReference>
<dbReference type="GO" id="GO:0046872">
    <property type="term" value="F:metal ion binding"/>
    <property type="evidence" value="ECO:0007669"/>
    <property type="project" value="UniProtKB-KW"/>
</dbReference>
<dbReference type="Proteomes" id="UP000485880">
    <property type="component" value="Unassembled WGS sequence"/>
</dbReference>
<dbReference type="FunFam" id="1.10.1520.10:FF:000001">
    <property type="entry name" value="Ribonuclease 3"/>
    <property type="match status" value="1"/>
</dbReference>
<evidence type="ECO:0000256" key="2">
    <source>
        <dbReference type="ARBA" id="ARBA00010183"/>
    </source>
</evidence>
<dbReference type="KEGG" id="mtun:MTUNDRAET4_1396"/>
<dbReference type="GO" id="GO:0004525">
    <property type="term" value="F:ribonuclease III activity"/>
    <property type="evidence" value="ECO:0007669"/>
    <property type="project" value="UniProtKB-UniRule"/>
</dbReference>
<dbReference type="Pfam" id="PF14622">
    <property type="entry name" value="Ribonucleas_3_3"/>
    <property type="match status" value="1"/>
</dbReference>
<evidence type="ECO:0000256" key="8">
    <source>
        <dbReference type="ARBA" id="ARBA00022884"/>
    </source>
</evidence>
<dbReference type="CDD" id="cd10845">
    <property type="entry name" value="DSRM_RNAse_III_family"/>
    <property type="match status" value="1"/>
</dbReference>
<evidence type="ECO:0000256" key="4">
    <source>
        <dbReference type="ARBA" id="ARBA00022664"/>
    </source>
</evidence>
<protein>
    <recommendedName>
        <fullName evidence="9">Ribonuclease 3</fullName>
        <ecNumber evidence="9">3.1.26.3</ecNumber>
    </recommendedName>
    <alternativeName>
        <fullName evidence="9">Ribonuclease III</fullName>
        <shortName evidence="9">RNase III</shortName>
    </alternativeName>
</protein>
<keyword evidence="6 9" id="KW-0255">Endonuclease</keyword>
<feature type="domain" description="RNase III" evidence="11">
    <location>
        <begin position="8"/>
        <end position="133"/>
    </location>
</feature>
<dbReference type="InterPro" id="IPR011907">
    <property type="entry name" value="RNase_III"/>
</dbReference>
<keyword evidence="9" id="KW-0819">tRNA processing</keyword>
<dbReference type="GO" id="GO:0006364">
    <property type="term" value="P:rRNA processing"/>
    <property type="evidence" value="ECO:0007669"/>
    <property type="project" value="UniProtKB-UniRule"/>
</dbReference>
<keyword evidence="9" id="KW-0460">Magnesium</keyword>
<keyword evidence="9" id="KW-0479">Metal-binding</keyword>
<evidence type="ECO:0000256" key="7">
    <source>
        <dbReference type="ARBA" id="ARBA00022801"/>
    </source>
</evidence>
<proteinExistence type="inferred from homology"/>
<evidence type="ECO:0000313" key="15">
    <source>
        <dbReference type="Proteomes" id="UP000485880"/>
    </source>
</evidence>
<dbReference type="InterPro" id="IPR000999">
    <property type="entry name" value="RNase_III_dom"/>
</dbReference>
<keyword evidence="4 9" id="KW-0507">mRNA processing</keyword>
<dbReference type="PROSITE" id="PS50137">
    <property type="entry name" value="DS_RBD"/>
    <property type="match status" value="1"/>
</dbReference>
<sequence>MTGRQPDVSALEARIGHHFDAGGLITAALTHVSAAAGAKRETYQRLEFLGDRVLGLVVAQMLYEAFPDADEGELSRRLADLVRKESCAEVALEWGAQAFVRLGDSEKQSPAVNTAILGDICESIIGAVFLDAGYAAAKAVVTRAFEPRMRSPRRPLRDPKTALQEWAQARGLPPPSYRQTAREGPDHAPEFTICVEIPGYAKAEAKGLAKRLAEQAAAAAFMARENINESGGQKGVA</sequence>
<dbReference type="SMART" id="SM00535">
    <property type="entry name" value="RIBOc"/>
    <property type="match status" value="1"/>
</dbReference>
<dbReference type="GO" id="GO:0006397">
    <property type="term" value="P:mRNA processing"/>
    <property type="evidence" value="ECO:0007669"/>
    <property type="project" value="UniProtKB-UniRule"/>
</dbReference>
<dbReference type="SUPFAM" id="SSF69065">
    <property type="entry name" value="RNase III domain-like"/>
    <property type="match status" value="1"/>
</dbReference>
<accession>A0A4V6IMJ8</accession>
<keyword evidence="7 9" id="KW-0378">Hydrolase</keyword>
<feature type="binding site" evidence="9">
    <location>
        <position position="47"/>
    </location>
    <ligand>
        <name>Mg(2+)</name>
        <dbReference type="ChEBI" id="CHEBI:18420"/>
    </ligand>
</feature>
<keyword evidence="3 9" id="KW-0698">rRNA processing</keyword>
<evidence type="ECO:0000256" key="3">
    <source>
        <dbReference type="ARBA" id="ARBA00022552"/>
    </source>
</evidence>
<keyword evidence="9" id="KW-0699">rRNA-binding</keyword>
<dbReference type="GO" id="GO:0008033">
    <property type="term" value="P:tRNA processing"/>
    <property type="evidence" value="ECO:0007669"/>
    <property type="project" value="UniProtKB-KW"/>
</dbReference>
<keyword evidence="5 9" id="KW-0540">Nuclease</keyword>
<dbReference type="AlphaFoldDB" id="A0A4V6IMJ8"/>
<evidence type="ECO:0000256" key="1">
    <source>
        <dbReference type="ARBA" id="ARBA00000109"/>
    </source>
</evidence>
<feature type="domain" description="DRBM" evidence="10">
    <location>
        <begin position="158"/>
        <end position="227"/>
    </location>
</feature>
<dbReference type="SUPFAM" id="SSF54768">
    <property type="entry name" value="dsRNA-binding domain-like"/>
    <property type="match status" value="1"/>
</dbReference>
<feature type="binding site" evidence="9">
    <location>
        <position position="122"/>
    </location>
    <ligand>
        <name>Mg(2+)</name>
        <dbReference type="ChEBI" id="CHEBI:18420"/>
    </ligand>
</feature>
<dbReference type="Proteomes" id="UP000294360">
    <property type="component" value="Chromosome"/>
</dbReference>